<dbReference type="InParanoid" id="A0A0D0DQS4"/>
<feature type="region of interest" description="Disordered" evidence="3">
    <location>
        <begin position="69"/>
        <end position="97"/>
    </location>
</feature>
<reference evidence="6" key="2">
    <citation type="submission" date="2015-01" db="EMBL/GenBank/DDBJ databases">
        <title>Evolutionary Origins and Diversification of the Mycorrhizal Mutualists.</title>
        <authorList>
            <consortium name="DOE Joint Genome Institute"/>
            <consortium name="Mycorrhizal Genomics Consortium"/>
            <person name="Kohler A."/>
            <person name="Kuo A."/>
            <person name="Nagy L.G."/>
            <person name="Floudas D."/>
            <person name="Copeland A."/>
            <person name="Barry K.W."/>
            <person name="Cichocki N."/>
            <person name="Veneault-Fourrey C."/>
            <person name="LaButti K."/>
            <person name="Lindquist E.A."/>
            <person name="Lipzen A."/>
            <person name="Lundell T."/>
            <person name="Morin E."/>
            <person name="Murat C."/>
            <person name="Riley R."/>
            <person name="Ohm R."/>
            <person name="Sun H."/>
            <person name="Tunlid A."/>
            <person name="Henrissat B."/>
            <person name="Grigoriev I.V."/>
            <person name="Hibbett D.S."/>
            <person name="Martin F."/>
        </authorList>
    </citation>
    <scope>NUCLEOTIDE SEQUENCE [LARGE SCALE GENOMIC DNA]</scope>
    <source>
        <strain evidence="6">Ve08.2h10</strain>
    </source>
</reference>
<feature type="compositionally biased region" description="Acidic residues" evidence="3">
    <location>
        <begin position="454"/>
        <end position="470"/>
    </location>
</feature>
<dbReference type="GO" id="GO:0031491">
    <property type="term" value="F:nucleosome binding"/>
    <property type="evidence" value="ECO:0007669"/>
    <property type="project" value="TreeGrafter"/>
</dbReference>
<comment type="similarity">
    <text evidence="1">Belongs to the RTT106 family.</text>
</comment>
<dbReference type="PANTHER" id="PTHR45849">
    <property type="entry name" value="FACT COMPLEX SUBUNIT SSRP1"/>
    <property type="match status" value="1"/>
</dbReference>
<protein>
    <recommendedName>
        <fullName evidence="4">Histone chaperone RTT106/FACT complex subunit SPT16-like middle domain-containing protein</fullName>
    </recommendedName>
</protein>
<organism evidence="5 6">
    <name type="scientific">Paxillus rubicundulus Ve08.2h10</name>
    <dbReference type="NCBI Taxonomy" id="930991"/>
    <lineage>
        <taxon>Eukaryota</taxon>
        <taxon>Fungi</taxon>
        <taxon>Dikarya</taxon>
        <taxon>Basidiomycota</taxon>
        <taxon>Agaricomycotina</taxon>
        <taxon>Agaricomycetes</taxon>
        <taxon>Agaricomycetidae</taxon>
        <taxon>Boletales</taxon>
        <taxon>Paxilineae</taxon>
        <taxon>Paxillaceae</taxon>
        <taxon>Paxillus</taxon>
    </lineage>
</organism>
<dbReference type="FunCoup" id="A0A0D0DQS4">
    <property type="interactions" value="85"/>
</dbReference>
<evidence type="ECO:0000313" key="6">
    <source>
        <dbReference type="Proteomes" id="UP000054538"/>
    </source>
</evidence>
<dbReference type="STRING" id="930991.A0A0D0DQS4"/>
<gene>
    <name evidence="5" type="ORF">PAXRUDRAFT_832593</name>
</gene>
<proteinExistence type="inferred from homology"/>
<evidence type="ECO:0000313" key="5">
    <source>
        <dbReference type="EMBL" id="KIK81815.1"/>
    </source>
</evidence>
<dbReference type="Proteomes" id="UP000054538">
    <property type="component" value="Unassembled WGS sequence"/>
</dbReference>
<evidence type="ECO:0000256" key="1">
    <source>
        <dbReference type="ARBA" id="ARBA00006159"/>
    </source>
</evidence>
<dbReference type="AlphaFoldDB" id="A0A0D0DQS4"/>
<dbReference type="SUPFAM" id="SSF50729">
    <property type="entry name" value="PH domain-like"/>
    <property type="match status" value="1"/>
</dbReference>
<evidence type="ECO:0000256" key="3">
    <source>
        <dbReference type="SAM" id="MobiDB-lite"/>
    </source>
</evidence>
<dbReference type="Gene3D" id="2.30.29.30">
    <property type="entry name" value="Pleckstrin-homology domain (PH domain)/Phosphotyrosine-binding domain (PTB)"/>
    <property type="match status" value="1"/>
</dbReference>
<name>A0A0D0DQS4_9AGAM</name>
<dbReference type="InterPro" id="IPR050454">
    <property type="entry name" value="RTT106/SSRP1_HistChap/FACT"/>
</dbReference>
<evidence type="ECO:0000259" key="4">
    <source>
        <dbReference type="SMART" id="SM01287"/>
    </source>
</evidence>
<dbReference type="HOGENOM" id="CLU_020806_0_0_1"/>
<sequence>MGSTTPLLDILSKHLPTGISLAEISKSSESRSAVEILLSFAVGGECPARISDLRAEWTRKQPAATKALQDFLGTKGSKRARENESSDESSSKRHKTADADVDDLPLFTLPSISTTSPIRKKVDITIHERSIRFINPGTRAVESSIPLSVISRAFLLPTRGKAKGHWTVVLLPTDVPDKGKAPAASSQQIIFGLDALSTTKFETTSYSSGGSCPTSATVAKGEETVASVRKFLSHLPVPLLQPSAIVFRSACATAKFGDGAAGVDAYLSAKAGTLWFFDSGILWGESKPCEFWAVSDLVTKEGVRLISATGRTCSVILSRKCGVSKDVNKNGDDEASEDEGDELVETEFSMVDGREQDPINAWARQRKHVMGKDAVSSSPPSTSKPGQATINGKEAVKGQLSNGTVKGPAWDDSDSDDEDYESATSEDLDRSSSSDSEDSEGAHGSDDGGGSDIEGVEESDDDESEEEELQEAYHPLLRPGGMPRVSKTALDAVIDMVHNDLMGDASDEEDQLED</sequence>
<feature type="region of interest" description="Disordered" evidence="3">
    <location>
        <begin position="366"/>
        <end position="484"/>
    </location>
</feature>
<dbReference type="PANTHER" id="PTHR45849:SF3">
    <property type="entry name" value="HISTONE CHAPERONE RTT106"/>
    <property type="match status" value="1"/>
</dbReference>
<evidence type="ECO:0000256" key="2">
    <source>
        <dbReference type="ARBA" id="ARBA00025370"/>
    </source>
</evidence>
<keyword evidence="6" id="KW-1185">Reference proteome</keyword>
<dbReference type="SMART" id="SM01287">
    <property type="entry name" value="Rtt106"/>
    <property type="match status" value="1"/>
</dbReference>
<accession>A0A0D0DQS4</accession>
<dbReference type="OrthoDB" id="75754at2759"/>
<dbReference type="GO" id="GO:0042393">
    <property type="term" value="F:histone binding"/>
    <property type="evidence" value="ECO:0007669"/>
    <property type="project" value="TreeGrafter"/>
</dbReference>
<dbReference type="InterPro" id="IPR011993">
    <property type="entry name" value="PH-like_dom_sf"/>
</dbReference>
<dbReference type="EMBL" id="KN825727">
    <property type="protein sequence ID" value="KIK81815.1"/>
    <property type="molecule type" value="Genomic_DNA"/>
</dbReference>
<comment type="function">
    <text evidence="2">Component of the FACT complex, a general chromatin factor that acts to reorganize nucleosomes. The FACT complex is involved in multiple processes that require DNA as a template such as mRNA elongation, DNA replication and DNA repair. During transcription elongation the FACT complex acts as a histone chaperone that both destabilizes and restores nucleosomal structure. It facilitates the passage of RNA polymerase II and transcription by promoting the dissociation of one histone H2A-H2B dimer from the nucleosome, then subsequently promotes the reestablishment of the nucleosome following the passage of RNA polymerase II.</text>
</comment>
<feature type="compositionally biased region" description="Acidic residues" evidence="3">
    <location>
        <begin position="411"/>
        <end position="426"/>
    </location>
</feature>
<feature type="domain" description="Histone chaperone RTT106/FACT complex subunit SPT16-like middle" evidence="4">
    <location>
        <begin position="260"/>
        <end position="373"/>
    </location>
</feature>
<feature type="compositionally biased region" description="Polar residues" evidence="3">
    <location>
        <begin position="375"/>
        <end position="390"/>
    </location>
</feature>
<dbReference type="Pfam" id="PF08512">
    <property type="entry name" value="Rttp106-like_middle"/>
    <property type="match status" value="1"/>
</dbReference>
<reference evidence="5 6" key="1">
    <citation type="submission" date="2014-04" db="EMBL/GenBank/DDBJ databases">
        <authorList>
            <consortium name="DOE Joint Genome Institute"/>
            <person name="Kuo A."/>
            <person name="Kohler A."/>
            <person name="Jargeat P."/>
            <person name="Nagy L.G."/>
            <person name="Floudas D."/>
            <person name="Copeland A."/>
            <person name="Barry K.W."/>
            <person name="Cichocki N."/>
            <person name="Veneault-Fourrey C."/>
            <person name="LaButti K."/>
            <person name="Lindquist E.A."/>
            <person name="Lipzen A."/>
            <person name="Lundell T."/>
            <person name="Morin E."/>
            <person name="Murat C."/>
            <person name="Sun H."/>
            <person name="Tunlid A."/>
            <person name="Henrissat B."/>
            <person name="Grigoriev I.V."/>
            <person name="Hibbett D.S."/>
            <person name="Martin F."/>
            <person name="Nordberg H.P."/>
            <person name="Cantor M.N."/>
            <person name="Hua S.X."/>
        </authorList>
    </citation>
    <scope>NUCLEOTIDE SEQUENCE [LARGE SCALE GENOMIC DNA]</scope>
    <source>
        <strain evidence="5 6">Ve08.2h10</strain>
    </source>
</reference>
<dbReference type="InterPro" id="IPR013719">
    <property type="entry name" value="RTT106/SPT16-like_middle_dom"/>
</dbReference>